<dbReference type="GeneID" id="8616341"/>
<accession>Q55FJ9</accession>
<dbReference type="VEuPathDB" id="AmoebaDB:DDB_G0268072"/>
<evidence type="ECO:0000313" key="2">
    <source>
        <dbReference type="Proteomes" id="UP000002195"/>
    </source>
</evidence>
<dbReference type="dictyBase" id="DDB_G0268072"/>
<organism evidence="1 2">
    <name type="scientific">Dictyostelium discoideum</name>
    <name type="common">Social amoeba</name>
    <dbReference type="NCBI Taxonomy" id="44689"/>
    <lineage>
        <taxon>Eukaryota</taxon>
        <taxon>Amoebozoa</taxon>
        <taxon>Evosea</taxon>
        <taxon>Eumycetozoa</taxon>
        <taxon>Dictyostelia</taxon>
        <taxon>Dictyosteliales</taxon>
        <taxon>Dictyosteliaceae</taxon>
        <taxon>Dictyostelium</taxon>
    </lineage>
</organism>
<dbReference type="HOGENOM" id="CLU_380550_0_0_1"/>
<protein>
    <submittedName>
        <fullName evidence="1">Uncharacterized protein</fullName>
    </submittedName>
</protein>
<dbReference type="AlphaFoldDB" id="Q55FJ9"/>
<dbReference type="InParanoid" id="Q55FJ9"/>
<reference evidence="1 2" key="1">
    <citation type="journal article" date="2005" name="Nature">
        <title>The genome of the social amoeba Dictyostelium discoideum.</title>
        <authorList>
            <consortium name="The Dictyostelium discoideum Sequencing Consortium"/>
            <person name="Eichinger L."/>
            <person name="Pachebat J.A."/>
            <person name="Glockner G."/>
            <person name="Rajandream M.A."/>
            <person name="Sucgang R."/>
            <person name="Berriman M."/>
            <person name="Song J."/>
            <person name="Olsen R."/>
            <person name="Szafranski K."/>
            <person name="Xu Q."/>
            <person name="Tunggal B."/>
            <person name="Kummerfeld S."/>
            <person name="Madera M."/>
            <person name="Konfortov B.A."/>
            <person name="Rivero F."/>
            <person name="Bankier A.T."/>
            <person name="Lehmann R."/>
            <person name="Hamlin N."/>
            <person name="Davies R."/>
            <person name="Gaudet P."/>
            <person name="Fey P."/>
            <person name="Pilcher K."/>
            <person name="Chen G."/>
            <person name="Saunders D."/>
            <person name="Sodergren E."/>
            <person name="Davis P."/>
            <person name="Kerhornou A."/>
            <person name="Nie X."/>
            <person name="Hall N."/>
            <person name="Anjard C."/>
            <person name="Hemphill L."/>
            <person name="Bason N."/>
            <person name="Farbrother P."/>
            <person name="Desany B."/>
            <person name="Just E."/>
            <person name="Morio T."/>
            <person name="Rost R."/>
            <person name="Churcher C."/>
            <person name="Cooper J."/>
            <person name="Haydock S."/>
            <person name="van Driessche N."/>
            <person name="Cronin A."/>
            <person name="Goodhead I."/>
            <person name="Muzny D."/>
            <person name="Mourier T."/>
            <person name="Pain A."/>
            <person name="Lu M."/>
            <person name="Harper D."/>
            <person name="Lindsay R."/>
            <person name="Hauser H."/>
            <person name="James K."/>
            <person name="Quiles M."/>
            <person name="Madan Babu M."/>
            <person name="Saito T."/>
            <person name="Buchrieser C."/>
            <person name="Wardroper A."/>
            <person name="Felder M."/>
            <person name="Thangavelu M."/>
            <person name="Johnson D."/>
            <person name="Knights A."/>
            <person name="Loulseged H."/>
            <person name="Mungall K."/>
            <person name="Oliver K."/>
            <person name="Price C."/>
            <person name="Quail M.A."/>
            <person name="Urushihara H."/>
            <person name="Hernandez J."/>
            <person name="Rabbinowitsch E."/>
            <person name="Steffen D."/>
            <person name="Sanders M."/>
            <person name="Ma J."/>
            <person name="Kohara Y."/>
            <person name="Sharp S."/>
            <person name="Simmonds M."/>
            <person name="Spiegler S."/>
            <person name="Tivey A."/>
            <person name="Sugano S."/>
            <person name="White B."/>
            <person name="Walker D."/>
            <person name="Woodward J."/>
            <person name="Winckler T."/>
            <person name="Tanaka Y."/>
            <person name="Shaulsky G."/>
            <person name="Schleicher M."/>
            <person name="Weinstock G."/>
            <person name="Rosenthal A."/>
            <person name="Cox E.C."/>
            <person name="Chisholm R.L."/>
            <person name="Gibbs R."/>
            <person name="Loomis W.F."/>
            <person name="Platzer M."/>
            <person name="Kay R.R."/>
            <person name="Williams J."/>
            <person name="Dear P.H."/>
            <person name="Noegel A.A."/>
            <person name="Barrell B."/>
            <person name="Kuspa A."/>
        </authorList>
    </citation>
    <scope>NUCLEOTIDE SEQUENCE [LARGE SCALE GENOMIC DNA]</scope>
    <source>
        <strain evidence="1 2">AX4</strain>
    </source>
</reference>
<dbReference type="EMBL" id="AAFI02000003">
    <property type="protein sequence ID" value="EAL73489.1"/>
    <property type="molecule type" value="Genomic_DNA"/>
</dbReference>
<dbReference type="Proteomes" id="UP000002195">
    <property type="component" value="Unassembled WGS sequence"/>
</dbReference>
<evidence type="ECO:0000313" key="1">
    <source>
        <dbReference type="EMBL" id="EAL73489.1"/>
    </source>
</evidence>
<name>Q55FJ9_DICDI</name>
<dbReference type="PaxDb" id="44689-DDB0189759"/>
<keyword evidence="2" id="KW-1185">Reference proteome</keyword>
<sequence>MDKKNYIFSEKKDGQIFKVIDKSKSYDCKEVTLQGYNNVKNTDYKEYLILGGQDFEKTYRVIEYYSNKEDIKNQIKFIEKKSEFDSLWYKDFKVEKKSIDECSNEKSNIFLTPMDQFNFKSIIESNNLQQDLYLKAIFHLILGAYDIGENGPNDSMFISYLNYSFENLYLISSSSSNNNNNNNNNNKNYDFKLTYPFINIQPDPSTTNNKSNPFFKSIVNYIDFKFSDTILNDIIIKLNKDRLLEKFPNSNLDVYFEQFEASILFDEQKSFKMNLPNKIDPFKTIKISSFKKTYKSDTGLLYIINIKEKEYGVEIYQESQIKVLDIEINGKKSQPMWENNHLKYFDYCRDKDKKLVYIIYELPTNFNYSKCYNGFSNNNLSKDKKDKLFYRLIENHISNFDITENNVKKSFRDIETLKNYSLNLIISNEEKLFYSYSFNMKSNSNFIDSIYDIGKWVYGKNSEEINQLQCIKLLQHLLSYNNIQLIHHQLKFSFSNIYNLIRKNLSGFKKLIPKFKNKLQNKHIKYSIIKIDEDYYYIKNLSSPFENHNDFYKTIILTLEKTITGEKLICFRNQNNSQLFGSSSIELKNLPGSAIQCSNIKPPIFTVKDSNTSFTLFEYHQVITLNRFILEFGHLSFLKSLLLYFKTLNETRSNEMVLINLSVIFGFECDSYLLFDIREFAEKYFNIFYGWEELVLNSPALIKQFLIFNDSTIEQDNLTLDFYEQIYS</sequence>
<dbReference type="KEGG" id="ddi:DDB_G0268072"/>
<gene>
    <name evidence="1" type="ORF">DDB_G0268072</name>
</gene>
<comment type="caution">
    <text evidence="1">The sequence shown here is derived from an EMBL/GenBank/DDBJ whole genome shotgun (WGS) entry which is preliminary data.</text>
</comment>
<dbReference type="RefSeq" id="XP_647534.1">
    <property type="nucleotide sequence ID" value="XM_642442.1"/>
</dbReference>
<proteinExistence type="predicted"/>
<dbReference type="PhylomeDB" id="Q55FJ9"/>